<protein>
    <submittedName>
        <fullName evidence="2">Uncharacterized protein</fullName>
    </submittedName>
</protein>
<evidence type="ECO:0000313" key="3">
    <source>
        <dbReference type="Proteomes" id="UP001500367"/>
    </source>
</evidence>
<feature type="signal peptide" evidence="1">
    <location>
        <begin position="1"/>
        <end position="20"/>
    </location>
</feature>
<evidence type="ECO:0000256" key="1">
    <source>
        <dbReference type="SAM" id="SignalP"/>
    </source>
</evidence>
<dbReference type="Proteomes" id="UP001500367">
    <property type="component" value="Unassembled WGS sequence"/>
</dbReference>
<comment type="caution">
    <text evidence="2">The sequence shown here is derived from an EMBL/GenBank/DDBJ whole genome shotgun (WGS) entry which is preliminary data.</text>
</comment>
<evidence type="ECO:0000313" key="2">
    <source>
        <dbReference type="EMBL" id="GAA4061046.1"/>
    </source>
</evidence>
<accession>A0ABP7V7A1</accession>
<sequence length="81" mass="9053">MKKLFFTAIALVAFSSASMANTITDEEIITENEKDVQIVRNKCIEIANALMELHPEAWGDPGTYIATWSIIYSNCNDSQPK</sequence>
<proteinExistence type="predicted"/>
<dbReference type="RefSeq" id="WP_344814953.1">
    <property type="nucleotide sequence ID" value="NZ_BAABCT010000001.1"/>
</dbReference>
<feature type="chain" id="PRO_5046926867" evidence="1">
    <location>
        <begin position="21"/>
        <end position="81"/>
    </location>
</feature>
<reference evidence="3" key="1">
    <citation type="journal article" date="2019" name="Int. J. Syst. Evol. Microbiol.">
        <title>The Global Catalogue of Microorganisms (GCM) 10K type strain sequencing project: providing services to taxonomists for standard genome sequencing and annotation.</title>
        <authorList>
            <consortium name="The Broad Institute Genomics Platform"/>
            <consortium name="The Broad Institute Genome Sequencing Center for Infectious Disease"/>
            <person name="Wu L."/>
            <person name="Ma J."/>
        </authorList>
    </citation>
    <scope>NUCLEOTIDE SEQUENCE [LARGE SCALE GENOMIC DNA]</scope>
    <source>
        <strain evidence="3">JCM 17069</strain>
    </source>
</reference>
<keyword evidence="1" id="KW-0732">Signal</keyword>
<keyword evidence="3" id="KW-1185">Reference proteome</keyword>
<name>A0ABP7V7A1_9FLAO</name>
<gene>
    <name evidence="2" type="ORF">GCM10022389_01820</name>
</gene>
<organism evidence="2 3">
    <name type="scientific">Flavobacterium cheonanense</name>
    <dbReference type="NCBI Taxonomy" id="706183"/>
    <lineage>
        <taxon>Bacteria</taxon>
        <taxon>Pseudomonadati</taxon>
        <taxon>Bacteroidota</taxon>
        <taxon>Flavobacteriia</taxon>
        <taxon>Flavobacteriales</taxon>
        <taxon>Flavobacteriaceae</taxon>
        <taxon>Flavobacterium</taxon>
    </lineage>
</organism>
<dbReference type="EMBL" id="BAABCT010000001">
    <property type="protein sequence ID" value="GAA4061046.1"/>
    <property type="molecule type" value="Genomic_DNA"/>
</dbReference>